<dbReference type="Proteomes" id="UP001228044">
    <property type="component" value="Unassembled WGS sequence"/>
</dbReference>
<keyword evidence="2" id="KW-1185">Reference proteome</keyword>
<dbReference type="InterPro" id="IPR021710">
    <property type="entry name" value="DUF3293"/>
</dbReference>
<organism evidence="1 2">
    <name type="scientific">Roseateles violae</name>
    <dbReference type="NCBI Taxonomy" id="3058042"/>
    <lineage>
        <taxon>Bacteria</taxon>
        <taxon>Pseudomonadati</taxon>
        <taxon>Pseudomonadota</taxon>
        <taxon>Betaproteobacteria</taxon>
        <taxon>Burkholderiales</taxon>
        <taxon>Sphaerotilaceae</taxon>
        <taxon>Roseateles</taxon>
    </lineage>
</organism>
<protein>
    <submittedName>
        <fullName evidence="1">DUF3293 domain-containing protein</fullName>
    </submittedName>
</protein>
<evidence type="ECO:0000313" key="1">
    <source>
        <dbReference type="EMBL" id="MDN3919108.1"/>
    </source>
</evidence>
<reference evidence="1 2" key="1">
    <citation type="submission" date="2023-06" db="EMBL/GenBank/DDBJ databases">
        <title>Pelomonas sp. PFR6 16S ribosomal RNA gene Genome sequencing and assembly.</title>
        <authorList>
            <person name="Woo H."/>
        </authorList>
    </citation>
    <scope>NUCLEOTIDE SEQUENCE [LARGE SCALE GENOMIC DNA]</scope>
    <source>
        <strain evidence="1 2">PFR6</strain>
    </source>
</reference>
<proteinExistence type="predicted"/>
<name>A0ABT8DPU5_9BURK</name>
<accession>A0ABT8DPU5</accession>
<dbReference type="Pfam" id="PF11697">
    <property type="entry name" value="DUF3293"/>
    <property type="match status" value="1"/>
</dbReference>
<dbReference type="RefSeq" id="WP_290357422.1">
    <property type="nucleotide sequence ID" value="NZ_JAUHHC010000001.1"/>
</dbReference>
<comment type="caution">
    <text evidence="1">The sequence shown here is derived from an EMBL/GenBank/DDBJ whole genome shotgun (WGS) entry which is preliminary data.</text>
</comment>
<evidence type="ECO:0000313" key="2">
    <source>
        <dbReference type="Proteomes" id="UP001228044"/>
    </source>
</evidence>
<gene>
    <name evidence="1" type="ORF">QWJ38_02330</name>
</gene>
<sequence length="149" mass="16517">MTVEQQIPRPAAALRQSYEATLFEVLEAAPAVFRIGDGGTCIDAWLASVGARSACIITAWNPFSASTLPEQNHARQQRLLASIEAASLRWLPAQGRDPSGEWPPEPSLCVLDMDEHQIDAWLQEFEQYAAVVLIHFEGCHLRWHPGVTL</sequence>
<dbReference type="EMBL" id="JAUHHC010000001">
    <property type="protein sequence ID" value="MDN3919108.1"/>
    <property type="molecule type" value="Genomic_DNA"/>
</dbReference>